<evidence type="ECO:0008006" key="4">
    <source>
        <dbReference type="Google" id="ProtNLM"/>
    </source>
</evidence>
<comment type="caution">
    <text evidence="2">The sequence shown here is derived from an EMBL/GenBank/DDBJ whole genome shotgun (WGS) entry which is preliminary data.</text>
</comment>
<dbReference type="RefSeq" id="XP_069207877.1">
    <property type="nucleotide sequence ID" value="XM_069353235.1"/>
</dbReference>
<protein>
    <recommendedName>
        <fullName evidence="4">VQ domain-containing protein</fullName>
    </recommendedName>
</protein>
<sequence length="135" mass="15400">MVRPQRRWQLIQVCWRAWERETTYGYIGIVFVTTFTIVLTFCFIRVLLRRTRAFADSSLGMTSGSYTLTSFNKSPSAAETETVTLSEAQVLAAAHHRPPTVIDYSRSPSDFKRFVRDSMEEKRIGETSGSTALSY</sequence>
<gene>
    <name evidence="2" type="ORF">Q8F55_004730</name>
</gene>
<keyword evidence="1" id="KW-0812">Transmembrane</keyword>
<keyword evidence="3" id="KW-1185">Reference proteome</keyword>
<organism evidence="2 3">
    <name type="scientific">Vanrija albida</name>
    <dbReference type="NCBI Taxonomy" id="181172"/>
    <lineage>
        <taxon>Eukaryota</taxon>
        <taxon>Fungi</taxon>
        <taxon>Dikarya</taxon>
        <taxon>Basidiomycota</taxon>
        <taxon>Agaricomycotina</taxon>
        <taxon>Tremellomycetes</taxon>
        <taxon>Trichosporonales</taxon>
        <taxon>Trichosporonaceae</taxon>
        <taxon>Vanrija</taxon>
    </lineage>
</organism>
<reference evidence="2 3" key="1">
    <citation type="submission" date="2023-08" db="EMBL/GenBank/DDBJ databases">
        <title>Annotated Genome Sequence of Vanrija albida AlHP1.</title>
        <authorList>
            <person name="Herzog R."/>
        </authorList>
    </citation>
    <scope>NUCLEOTIDE SEQUENCE [LARGE SCALE GENOMIC DNA]</scope>
    <source>
        <strain evidence="2 3">AlHP1</strain>
    </source>
</reference>
<dbReference type="EMBL" id="JBBXJM010000004">
    <property type="protein sequence ID" value="KAL1407933.1"/>
    <property type="molecule type" value="Genomic_DNA"/>
</dbReference>
<dbReference type="GeneID" id="95985773"/>
<evidence type="ECO:0000313" key="3">
    <source>
        <dbReference type="Proteomes" id="UP001565368"/>
    </source>
</evidence>
<accession>A0ABR3PZN1</accession>
<keyword evidence="1" id="KW-0472">Membrane</keyword>
<evidence type="ECO:0000313" key="2">
    <source>
        <dbReference type="EMBL" id="KAL1407933.1"/>
    </source>
</evidence>
<evidence type="ECO:0000256" key="1">
    <source>
        <dbReference type="SAM" id="Phobius"/>
    </source>
</evidence>
<dbReference type="Proteomes" id="UP001565368">
    <property type="component" value="Unassembled WGS sequence"/>
</dbReference>
<proteinExistence type="predicted"/>
<keyword evidence="1" id="KW-1133">Transmembrane helix</keyword>
<name>A0ABR3PZN1_9TREE</name>
<feature type="transmembrane region" description="Helical" evidence="1">
    <location>
        <begin position="25"/>
        <end position="48"/>
    </location>
</feature>